<keyword evidence="1" id="KW-0732">Signal</keyword>
<feature type="chain" id="PRO_5016163249" evidence="1">
    <location>
        <begin position="22"/>
        <end position="216"/>
    </location>
</feature>
<organism evidence="2 3">
    <name type="scientific">Phormidesmis priestleyi</name>
    <dbReference type="NCBI Taxonomy" id="268141"/>
    <lineage>
        <taxon>Bacteria</taxon>
        <taxon>Bacillati</taxon>
        <taxon>Cyanobacteriota</taxon>
        <taxon>Cyanophyceae</taxon>
        <taxon>Leptolyngbyales</taxon>
        <taxon>Leptolyngbyaceae</taxon>
        <taxon>Phormidesmis</taxon>
    </lineage>
</organism>
<dbReference type="Proteomes" id="UP000249794">
    <property type="component" value="Unassembled WGS sequence"/>
</dbReference>
<gene>
    <name evidence="2" type="ORF">DCF15_16480</name>
</gene>
<evidence type="ECO:0000313" key="2">
    <source>
        <dbReference type="EMBL" id="PZO49879.1"/>
    </source>
</evidence>
<dbReference type="AlphaFoldDB" id="A0A2W4X6G3"/>
<evidence type="ECO:0000313" key="3">
    <source>
        <dbReference type="Proteomes" id="UP000249794"/>
    </source>
</evidence>
<comment type="caution">
    <text evidence="2">The sequence shown here is derived from an EMBL/GenBank/DDBJ whole genome shotgun (WGS) entry which is preliminary data.</text>
</comment>
<protein>
    <submittedName>
        <fullName evidence="2">Uncharacterized protein</fullName>
    </submittedName>
</protein>
<dbReference type="EMBL" id="QBMP01000202">
    <property type="protein sequence ID" value="PZO49879.1"/>
    <property type="molecule type" value="Genomic_DNA"/>
</dbReference>
<reference evidence="3" key="1">
    <citation type="submission" date="2018-04" db="EMBL/GenBank/DDBJ databases">
        <authorList>
            <person name="Cornet L."/>
        </authorList>
    </citation>
    <scope>NUCLEOTIDE SEQUENCE [LARGE SCALE GENOMIC DNA]</scope>
</reference>
<feature type="signal peptide" evidence="1">
    <location>
        <begin position="1"/>
        <end position="21"/>
    </location>
</feature>
<name>A0A2W4X6G3_9CYAN</name>
<accession>A0A2W4X6G3</accession>
<sequence length="216" mass="22403">MVFIVKALLSGSLPSVFSRSAAVATASALTSALAGTLIGGMAMPLAASAQTTIAQTTIAQATTTDQPPATAPAATRAIEQSSSPIGIAAGQSLMGEAESAIADQNYTLAAEKLVAARKALNDVSAYYQNLSSVFVGVDSRVNSDLRDLALRSAQVRDQAAYQLALVYRAQSRPELAVPLLVEVVQSQQPSRELGQQAYQQLYELGFVAVPYAAPGS</sequence>
<proteinExistence type="predicted"/>
<reference evidence="2 3" key="2">
    <citation type="submission" date="2018-06" db="EMBL/GenBank/DDBJ databases">
        <title>Metagenomic assembly of (sub)arctic Cyanobacteria and their associated microbiome from non-axenic cultures.</title>
        <authorList>
            <person name="Baurain D."/>
        </authorList>
    </citation>
    <scope>NUCLEOTIDE SEQUENCE [LARGE SCALE GENOMIC DNA]</scope>
    <source>
        <strain evidence="2">ULC027bin1</strain>
    </source>
</reference>
<evidence type="ECO:0000256" key="1">
    <source>
        <dbReference type="SAM" id="SignalP"/>
    </source>
</evidence>